<keyword evidence="2" id="KW-0964">Secreted</keyword>
<dbReference type="Gene3D" id="3.40.50.410">
    <property type="entry name" value="von Willebrand factor, type A domain"/>
    <property type="match status" value="3"/>
</dbReference>
<dbReference type="Bgee" id="ENSELUG00000021999">
    <property type="expression patterns" value="Expressed in embryo and 12 other cell types or tissues"/>
</dbReference>
<evidence type="ECO:0000256" key="3">
    <source>
        <dbReference type="ARBA" id="ARBA00022530"/>
    </source>
</evidence>
<reference evidence="10" key="1">
    <citation type="journal article" date="2014" name="PLoS ONE">
        <title>The genome and linkage map of the northern pike (Esox lucius): conserved synteny revealed between the salmonid sister group and the Neoteleostei.</title>
        <authorList>
            <person name="Rondeau E.B."/>
            <person name="Minkley D.R."/>
            <person name="Leong J.S."/>
            <person name="Messmer A.M."/>
            <person name="Jantzen J.R."/>
            <person name="von Schalburg K.R."/>
            <person name="Lemon C."/>
            <person name="Bird N.H."/>
            <person name="Koop B.F."/>
        </authorList>
    </citation>
    <scope>NUCLEOTIDE SEQUENCE</scope>
</reference>
<feature type="domain" description="VWFA" evidence="8">
    <location>
        <begin position="839"/>
        <end position="1019"/>
    </location>
</feature>
<dbReference type="InterPro" id="IPR050525">
    <property type="entry name" value="ECM_Assembly_Org"/>
</dbReference>
<feature type="compositionally biased region" description="Gly residues" evidence="6">
    <location>
        <begin position="313"/>
        <end position="333"/>
    </location>
</feature>
<reference evidence="9" key="4">
    <citation type="submission" date="2025-09" db="UniProtKB">
        <authorList>
            <consortium name="Ensembl"/>
        </authorList>
    </citation>
    <scope>IDENTIFICATION</scope>
</reference>
<feature type="domain" description="VWFA" evidence="8">
    <location>
        <begin position="56"/>
        <end position="246"/>
    </location>
</feature>
<dbReference type="InterPro" id="IPR036465">
    <property type="entry name" value="vWFA_dom_sf"/>
</dbReference>
<sequence>MTACIVSSPARGIMAGVLRTVLLLWVLQVSAQDPEYDNLLVRPRNMNIEKEDCPINVYFILDTSESVALKEFPWGSVVEQLKLFLESFLLKLRSTTLRAKGVVWGYGGLHFSDHVEVFSPMTIDPVLFLEQANKIRYIGRGTYIDCALTNMTEQLRLAARGKPRLQYAVVLTDGHVTGSPCGGVSRAAEAAKAAGVKIFVVATSEEPLESELKQVASSPSELYRNNYTASPPRNREAAVRRITDTMIKEAEFQCGVPLCIQTKGAVGPKGYKGMKGSKGTGGAIGEPGEPGPPGDLGIEGPIGLSGEKGVPGLKGGKGDAGWSGFKGQGGSPGYDGMDGDKGKAGIIGKPGCKGDAGVPGEAGSPGDFGVKGEAGEPGEKGVSGQPGRPGPQGPRGDQGNKGVLGYRGNPGLVGLKGAKGRMGPDGKPGNTGSRGDRGKVGSQGKTGKKGEKGELGSEGVSGGPGENGTKGVTGTPGYPGARGPLGENGELGLVGPRGDPGEFGPLGDSGLAGPKGDQGKDGYNYPGPRGPQGERGDPGLLGLPGTRGYNGEKGTQGTKGAKGLSGGPGEGGVPGDRGERGLPGQPGTPGHRGNPGLAECEVMEYVRETCGCCDCEKVCPPIDLVFVIDSSESIGKTNFSLAKNFVISVANRLGKMAKNVSEVSGPRLGVVQYSHRGAVQAIRLNDRRITSVTSFKAKVKAMDWIAGGTWTPSALKYTYDQLIVPGRRGRTKTVAIVITDGRYDPKDLDNLGALCNGVEVYAIAIGDMFDSGAEKQNLVKIACDMGDRVKTLSVYAELTAEEFLEEIEQILCPEPETICPDVKCTSGLSFAPLTQRPVDIMFFIDGSERTGKQNFFRAIEFIVKLSEMIPLSQTPSSGATFFLVQFGGEQDPDVLLDSNSRRRISSWVSEAAYRDSTSTLGSAILYVTDKLAKPEGPFRSVRPDAELLFVFITDGVTSEKNFDDGITAMRRANAVGVAIAVGSDIDRDRLLQLTLGEKGLIFNLKSYSDMALPGVVKHFANCLG</sequence>
<keyword evidence="10" id="KW-1185">Reference proteome</keyword>
<evidence type="ECO:0000256" key="2">
    <source>
        <dbReference type="ARBA" id="ARBA00022525"/>
    </source>
</evidence>
<dbReference type="InterPro" id="IPR002035">
    <property type="entry name" value="VWF_A"/>
</dbReference>
<dbReference type="Ensembl" id="ENSELUT00000034162.3">
    <property type="protein sequence ID" value="ENSELUP00000023070.3"/>
    <property type="gene ID" value="ENSELUG00000021999.3"/>
</dbReference>
<dbReference type="OMA" id="PETICPD"/>
<dbReference type="FunFam" id="3.40.50.410:FF:000027">
    <property type="entry name" value="collagen alpha-2(VI) chain isoform X1"/>
    <property type="match status" value="1"/>
</dbReference>
<feature type="compositionally biased region" description="Gly residues" evidence="6">
    <location>
        <begin position="563"/>
        <end position="575"/>
    </location>
</feature>
<dbReference type="PRINTS" id="PR00453">
    <property type="entry name" value="VWFADOMAIN"/>
</dbReference>
<reference evidence="9" key="2">
    <citation type="submission" date="2020-02" db="EMBL/GenBank/DDBJ databases">
        <title>Esox lucius (northern pike) genome, fEsoLuc1, primary haplotype.</title>
        <authorList>
            <person name="Myers G."/>
            <person name="Karagic N."/>
            <person name="Meyer A."/>
            <person name="Pippel M."/>
            <person name="Reichard M."/>
            <person name="Winkler S."/>
            <person name="Tracey A."/>
            <person name="Sims Y."/>
            <person name="Howe K."/>
            <person name="Rhie A."/>
            <person name="Formenti G."/>
            <person name="Durbin R."/>
            <person name="Fedrigo O."/>
            <person name="Jarvis E.D."/>
        </authorList>
    </citation>
    <scope>NUCLEOTIDE SEQUENCE [LARGE SCALE GENOMIC DNA]</scope>
</reference>
<dbReference type="SUPFAM" id="SSF53300">
    <property type="entry name" value="vWA-like"/>
    <property type="match status" value="3"/>
</dbReference>
<evidence type="ECO:0000256" key="6">
    <source>
        <dbReference type="SAM" id="MobiDB-lite"/>
    </source>
</evidence>
<dbReference type="PANTHER" id="PTHR24020">
    <property type="entry name" value="COLLAGEN ALPHA"/>
    <property type="match status" value="1"/>
</dbReference>
<keyword evidence="3" id="KW-0272">Extracellular matrix</keyword>
<dbReference type="Proteomes" id="UP000265140">
    <property type="component" value="Chromosome 16"/>
</dbReference>
<feature type="region of interest" description="Disordered" evidence="6">
    <location>
        <begin position="350"/>
        <end position="595"/>
    </location>
</feature>
<dbReference type="PANTHER" id="PTHR24020:SF84">
    <property type="entry name" value="VWFA DOMAIN-CONTAINING PROTEIN"/>
    <property type="match status" value="1"/>
</dbReference>
<dbReference type="GO" id="GO:0007155">
    <property type="term" value="P:cell adhesion"/>
    <property type="evidence" value="ECO:0007669"/>
    <property type="project" value="UniProtKB-KW"/>
</dbReference>
<feature type="chain" id="PRO_5044302611" description="VWFA domain-containing protein" evidence="7">
    <location>
        <begin position="32"/>
        <end position="1024"/>
    </location>
</feature>
<dbReference type="AlphaFoldDB" id="A0A3P8Z2V6"/>
<evidence type="ECO:0000256" key="5">
    <source>
        <dbReference type="ARBA" id="ARBA00022889"/>
    </source>
</evidence>
<dbReference type="Pfam" id="PF01391">
    <property type="entry name" value="Collagen"/>
    <property type="match status" value="2"/>
</dbReference>
<dbReference type="InterPro" id="IPR008160">
    <property type="entry name" value="Collagen"/>
</dbReference>
<reference evidence="9" key="3">
    <citation type="submission" date="2025-08" db="UniProtKB">
        <authorList>
            <consortium name="Ensembl"/>
        </authorList>
    </citation>
    <scope>IDENTIFICATION</scope>
</reference>
<feature type="compositionally biased region" description="Gly residues" evidence="6">
    <location>
        <begin position="459"/>
        <end position="468"/>
    </location>
</feature>
<evidence type="ECO:0000256" key="4">
    <source>
        <dbReference type="ARBA" id="ARBA00022737"/>
    </source>
</evidence>
<feature type="signal peptide" evidence="7">
    <location>
        <begin position="1"/>
        <end position="31"/>
    </location>
</feature>
<evidence type="ECO:0000259" key="8">
    <source>
        <dbReference type="PROSITE" id="PS50234"/>
    </source>
</evidence>
<keyword evidence="4" id="KW-0677">Repeat</keyword>
<keyword evidence="7" id="KW-0732">Signal</keyword>
<comment type="subcellular location">
    <subcellularLocation>
        <location evidence="1">Secreted</location>
        <location evidence="1">Extracellular space</location>
        <location evidence="1">Extracellular matrix</location>
    </subcellularLocation>
</comment>
<organism evidence="9 10">
    <name type="scientific">Esox lucius</name>
    <name type="common">Northern pike</name>
    <dbReference type="NCBI Taxonomy" id="8010"/>
    <lineage>
        <taxon>Eukaryota</taxon>
        <taxon>Metazoa</taxon>
        <taxon>Chordata</taxon>
        <taxon>Craniata</taxon>
        <taxon>Vertebrata</taxon>
        <taxon>Euteleostomi</taxon>
        <taxon>Actinopterygii</taxon>
        <taxon>Neopterygii</taxon>
        <taxon>Teleostei</taxon>
        <taxon>Protacanthopterygii</taxon>
        <taxon>Esociformes</taxon>
        <taxon>Esocidae</taxon>
        <taxon>Esox</taxon>
    </lineage>
</organism>
<evidence type="ECO:0000313" key="9">
    <source>
        <dbReference type="Ensembl" id="ENSELUP00000023070.3"/>
    </source>
</evidence>
<keyword evidence="5" id="KW-0130">Cell adhesion</keyword>
<evidence type="ECO:0000313" key="10">
    <source>
        <dbReference type="Proteomes" id="UP000265140"/>
    </source>
</evidence>
<feature type="domain" description="VWFA" evidence="8">
    <location>
        <begin position="623"/>
        <end position="811"/>
    </location>
</feature>
<name>A0A3P8Z2V6_ESOLU</name>
<dbReference type="InParanoid" id="A0A3P8Z2V6"/>
<dbReference type="FunFam" id="3.40.50.410:FF:000026">
    <property type="entry name" value="Collagen, type VI, alpha 1"/>
    <property type="match status" value="1"/>
</dbReference>
<evidence type="ECO:0000256" key="1">
    <source>
        <dbReference type="ARBA" id="ARBA00004498"/>
    </source>
</evidence>
<evidence type="ECO:0000256" key="7">
    <source>
        <dbReference type="SAM" id="SignalP"/>
    </source>
</evidence>
<dbReference type="GO" id="GO:0005615">
    <property type="term" value="C:extracellular space"/>
    <property type="evidence" value="ECO:0007669"/>
    <property type="project" value="TreeGrafter"/>
</dbReference>
<dbReference type="SMART" id="SM00327">
    <property type="entry name" value="VWA"/>
    <property type="match status" value="3"/>
</dbReference>
<proteinExistence type="predicted"/>
<protein>
    <recommendedName>
        <fullName evidence="8">VWFA domain-containing protein</fullName>
    </recommendedName>
</protein>
<dbReference type="GeneTree" id="ENSGT00940000155682"/>
<feature type="region of interest" description="Disordered" evidence="6">
    <location>
        <begin position="313"/>
        <end position="335"/>
    </location>
</feature>
<dbReference type="PROSITE" id="PS50234">
    <property type="entry name" value="VWFA"/>
    <property type="match status" value="3"/>
</dbReference>
<accession>A0A3P8Z2V6</accession>
<dbReference type="Pfam" id="PF00092">
    <property type="entry name" value="VWA"/>
    <property type="match status" value="3"/>
</dbReference>